<feature type="region of interest" description="Disordered" evidence="1">
    <location>
        <begin position="79"/>
        <end position="154"/>
    </location>
</feature>
<evidence type="ECO:0000256" key="1">
    <source>
        <dbReference type="SAM" id="MobiDB-lite"/>
    </source>
</evidence>
<feature type="compositionally biased region" description="Basic and acidic residues" evidence="1">
    <location>
        <begin position="172"/>
        <end position="215"/>
    </location>
</feature>
<feature type="compositionally biased region" description="Basic residues" evidence="1">
    <location>
        <begin position="1"/>
        <end position="11"/>
    </location>
</feature>
<organism evidence="2">
    <name type="scientific">viral metagenome</name>
    <dbReference type="NCBI Taxonomy" id="1070528"/>
    <lineage>
        <taxon>unclassified sequences</taxon>
        <taxon>metagenomes</taxon>
        <taxon>organismal metagenomes</taxon>
    </lineage>
</organism>
<feature type="compositionally biased region" description="Low complexity" evidence="1">
    <location>
        <begin position="117"/>
        <end position="135"/>
    </location>
</feature>
<name>A0A6C0K4F0_9ZZZZ</name>
<feature type="region of interest" description="Disordered" evidence="1">
    <location>
        <begin position="1"/>
        <end position="25"/>
    </location>
</feature>
<evidence type="ECO:0000313" key="2">
    <source>
        <dbReference type="EMBL" id="QHU12935.1"/>
    </source>
</evidence>
<proteinExistence type="predicted"/>
<accession>A0A6C0K4F0</accession>
<reference evidence="2" key="1">
    <citation type="journal article" date="2020" name="Nature">
        <title>Giant virus diversity and host interactions through global metagenomics.</title>
        <authorList>
            <person name="Schulz F."/>
            <person name="Roux S."/>
            <person name="Paez-Espino D."/>
            <person name="Jungbluth S."/>
            <person name="Walsh D.A."/>
            <person name="Denef V.J."/>
            <person name="McMahon K.D."/>
            <person name="Konstantinidis K.T."/>
            <person name="Eloe-Fadrosh E.A."/>
            <person name="Kyrpides N.C."/>
            <person name="Woyke T."/>
        </authorList>
    </citation>
    <scope>NUCLEOTIDE SEQUENCE</scope>
    <source>
        <strain evidence="2">GVMAG-S-1101172-89</strain>
    </source>
</reference>
<feature type="compositionally biased region" description="Basic and acidic residues" evidence="1">
    <location>
        <begin position="93"/>
        <end position="103"/>
    </location>
</feature>
<protein>
    <submittedName>
        <fullName evidence="2">Uncharacterized protein</fullName>
    </submittedName>
</protein>
<feature type="region of interest" description="Disordered" evidence="1">
    <location>
        <begin position="168"/>
        <end position="233"/>
    </location>
</feature>
<dbReference type="EMBL" id="MN740811">
    <property type="protein sequence ID" value="QHU12935.1"/>
    <property type="molecule type" value="Genomic_DNA"/>
</dbReference>
<sequence>MEIERKKKTGHGTRNNKVGKNLSSARVLQLRREAEEKARVLQLRREAEEKAKLLGIKNARTIRSMLRAAVVEAKFQPMGSTRREKKNLPLPPIREDNTMREMPSRAPVRGRASVRGSASVRGRASVTSSTRVSSGKHWTRKGRGHFGPGTSSRELKMAGEFLKKAMAAADNKAAEEKAAEEKAAEEKAAADKKAAEEKAAEEKAAEEKAAAERARPAKHSIGDLTNKMGEMKL</sequence>
<dbReference type="AlphaFoldDB" id="A0A6C0K4F0"/>
<feature type="compositionally biased region" description="Polar residues" evidence="1">
    <location>
        <begin position="12"/>
        <end position="25"/>
    </location>
</feature>